<feature type="domain" description="Terminase large subunit gp17-like C-terminal" evidence="3">
    <location>
        <begin position="294"/>
        <end position="441"/>
    </location>
</feature>
<accession>A0AA97H4G8</accession>
<dbReference type="Pfam" id="PF03237">
    <property type="entry name" value="Terminase_6N"/>
    <property type="match status" value="1"/>
</dbReference>
<dbReference type="Gene3D" id="3.40.50.300">
    <property type="entry name" value="P-loop containing nucleotide triphosphate hydrolases"/>
    <property type="match status" value="1"/>
</dbReference>
<dbReference type="Pfam" id="PF17289">
    <property type="entry name" value="Terminase_6C"/>
    <property type="match status" value="1"/>
</dbReference>
<dbReference type="InterPro" id="IPR006517">
    <property type="entry name" value="Phage_terminase_lsu-like_C"/>
</dbReference>
<sequence>MPEIIGPQKGPQERFLASPADIVIYGGAAGGGKSYGLLLEALRHVNNPKFGVVIFRRNANQITSEGGLWDTSMQIYPYAGGKPSRSPRPTWKFPSGAKVTFAHMQYDTDKLSWQGSQIAMIGFDELTHFSRSQFFYMLSRNRTLCGVKPYIRATTNPDAESWVAEFIQWWWNPDTGYAIPERSGQIRYMVQIDNIVHWAGSREQLVEETGCEEADPKSVTFIASSIEDNKMLMDADPGYISNLKAMAIVDRERLLMGNWKIKPAAGLYFQRSQIPGDGWLDEAPDDVPLWVRCWDLAATEVDDEGEACYTAGVLIGKRRSNGRYVIANVSRVRLNAGGVRDHILATARMDKKKYKHVRVRLPQDPGQAGKDQAENFVKFLSGFSVVTERETGSKESRAEPMAAQWQHGNFEIVVAPWNEAYLNELEGFPEGKYKDQVDASADGFAELQKGYTGGPPPSSIGNAKESYWRR</sequence>
<evidence type="ECO:0000313" key="4">
    <source>
        <dbReference type="EMBL" id="WOC33468.1"/>
    </source>
</evidence>
<protein>
    <submittedName>
        <fullName evidence="4">Phage terminase large subunit</fullName>
    </submittedName>
</protein>
<reference evidence="4 5" key="2">
    <citation type="submission" date="2024-06" db="EMBL/GenBank/DDBJ databases">
        <title>Caproicibacterium argilliputei sp. nov, a novel caproic acid producing anaerobic bacterium isolated from pit mud.</title>
        <authorList>
            <person name="Xia S."/>
        </authorList>
    </citation>
    <scope>NUCLEOTIDE SEQUENCE [LARGE SCALE GENOMIC DNA]</scope>
    <source>
        <strain evidence="4 5">ZCY20-5</strain>
    </source>
</reference>
<evidence type="ECO:0000256" key="1">
    <source>
        <dbReference type="ARBA" id="ARBA00022612"/>
    </source>
</evidence>
<name>A0AA97H4G8_9FIRM</name>
<evidence type="ECO:0000313" key="5">
    <source>
        <dbReference type="Proteomes" id="UP001300604"/>
    </source>
</evidence>
<dbReference type="InterPro" id="IPR035421">
    <property type="entry name" value="Terminase_6C"/>
</dbReference>
<dbReference type="AlphaFoldDB" id="A0AA97H4G8"/>
<feature type="region of interest" description="Disordered" evidence="2">
    <location>
        <begin position="446"/>
        <end position="470"/>
    </location>
</feature>
<gene>
    <name evidence="4" type="primary">terL</name>
    <name evidence="4" type="ORF">PXC00_06270</name>
</gene>
<keyword evidence="1" id="KW-1188">Viral release from host cell</keyword>
<organism evidence="4 5">
    <name type="scientific">Caproicibacterium argilliputei</name>
    <dbReference type="NCBI Taxonomy" id="3030016"/>
    <lineage>
        <taxon>Bacteria</taxon>
        <taxon>Bacillati</taxon>
        <taxon>Bacillota</taxon>
        <taxon>Clostridia</taxon>
        <taxon>Eubacteriales</taxon>
        <taxon>Oscillospiraceae</taxon>
        <taxon>Caproicibacterium</taxon>
    </lineage>
</organism>
<dbReference type="RefSeq" id="WP_275846544.1">
    <property type="nucleotide sequence ID" value="NZ_CP135996.1"/>
</dbReference>
<dbReference type="Proteomes" id="UP001300604">
    <property type="component" value="Chromosome"/>
</dbReference>
<evidence type="ECO:0000259" key="3">
    <source>
        <dbReference type="Pfam" id="PF17289"/>
    </source>
</evidence>
<dbReference type="NCBIfam" id="TIGR01630">
    <property type="entry name" value="psiM2_ORF9"/>
    <property type="match status" value="1"/>
</dbReference>
<dbReference type="KEGG" id="carl:PXC00_06270"/>
<reference evidence="5" key="1">
    <citation type="submission" date="2024-06" db="EMBL/GenBank/DDBJ databases">
        <title>Caproicibacterium argilliputei sp. nov, a novel caproic acid producing anaerobic bacterium isolated from pit mud.</title>
        <authorList>
            <person name="Zeng C."/>
        </authorList>
    </citation>
    <scope>NUCLEOTIDE SEQUENCE [LARGE SCALE GENOMIC DNA]</scope>
    <source>
        <strain evidence="5">ZCY20-5</strain>
    </source>
</reference>
<evidence type="ECO:0000256" key="2">
    <source>
        <dbReference type="SAM" id="MobiDB-lite"/>
    </source>
</evidence>
<dbReference type="InterPro" id="IPR027417">
    <property type="entry name" value="P-loop_NTPase"/>
</dbReference>
<keyword evidence="5" id="KW-1185">Reference proteome</keyword>
<proteinExistence type="predicted"/>
<dbReference type="EMBL" id="CP135996">
    <property type="protein sequence ID" value="WOC33468.1"/>
    <property type="molecule type" value="Genomic_DNA"/>
</dbReference>